<feature type="signal peptide" evidence="1">
    <location>
        <begin position="1"/>
        <end position="28"/>
    </location>
</feature>
<evidence type="ECO:0000256" key="1">
    <source>
        <dbReference type="SAM" id="SignalP"/>
    </source>
</evidence>
<dbReference type="VEuPathDB" id="TriTrypDB:Tb427_000282800"/>
<reference evidence="2" key="1">
    <citation type="submission" date="2016-08" db="EMBL/GenBank/DDBJ databases">
        <title>VSG repertoire of Trypanosoma brucei EATRO 1125.</title>
        <authorList>
            <person name="Cross G.A."/>
        </authorList>
    </citation>
    <scope>NUCLEOTIDE SEQUENCE</scope>
    <source>
        <strain evidence="2">EATRO 1125</strain>
    </source>
</reference>
<sequence length="264" mass="27632">MSRQQATSGTSVALTLSATAAALRLATAEGGRERAAGLRALASIEEANAMTALTQLPNYDQNLDAAATALEKRVHRLIMYRKHRIKTLTPGTATTAANEASLAATTVVTTNTAVIKTVEDEANSSIDDLTSGRKVKQTEVKPDEIYKLKMLNDAILKQASITLKAAVKVTPVAGHNAVPANPGFVDDDGTIGNSNYLGALGSASELTETTADIDIFDTLTKRGGCKAKTDSLPWDSLGTAKVAHAVCNASNTPRLNAASILQRS</sequence>
<keyword evidence="1" id="KW-0732">Signal</keyword>
<dbReference type="EMBL" id="KX699816">
    <property type="protein sequence ID" value="APD73772.1"/>
    <property type="molecule type" value="Genomic_DNA"/>
</dbReference>
<name>A0A1J0R7M9_9TRYP</name>
<proteinExistence type="predicted"/>
<feature type="chain" id="PRO_5013085521" evidence="1">
    <location>
        <begin position="29"/>
        <end position="264"/>
    </location>
</feature>
<protein>
    <submittedName>
        <fullName evidence="2">Variant surface glycoprotein 1125.1594</fullName>
    </submittedName>
</protein>
<organism evidence="2">
    <name type="scientific">Trypanosoma brucei</name>
    <dbReference type="NCBI Taxonomy" id="5691"/>
    <lineage>
        <taxon>Eukaryota</taxon>
        <taxon>Discoba</taxon>
        <taxon>Euglenozoa</taxon>
        <taxon>Kinetoplastea</taxon>
        <taxon>Metakinetoplastina</taxon>
        <taxon>Trypanosomatida</taxon>
        <taxon>Trypanosomatidae</taxon>
        <taxon>Trypanosoma</taxon>
    </lineage>
</organism>
<evidence type="ECO:0000313" key="2">
    <source>
        <dbReference type="EMBL" id="APD73772.1"/>
    </source>
</evidence>
<dbReference type="AlphaFoldDB" id="A0A1J0R7M9"/>
<accession>A0A1J0R7M9</accession>